<evidence type="ECO:0000313" key="10">
    <source>
        <dbReference type="Proteomes" id="UP000293360"/>
    </source>
</evidence>
<evidence type="ECO:0000313" key="9">
    <source>
        <dbReference type="EMBL" id="RYP06254.1"/>
    </source>
</evidence>
<dbReference type="Proteomes" id="UP000293360">
    <property type="component" value="Unassembled WGS sequence"/>
</dbReference>
<keyword evidence="2 7" id="KW-0812">Transmembrane</keyword>
<dbReference type="PANTHER" id="PTHR33048">
    <property type="entry name" value="PTH11-LIKE INTEGRAL MEMBRANE PROTEIN (AFU_ORTHOLOGUE AFUA_5G11245)"/>
    <property type="match status" value="1"/>
</dbReference>
<dbReference type="GO" id="GO:0016020">
    <property type="term" value="C:membrane"/>
    <property type="evidence" value="ECO:0007669"/>
    <property type="project" value="UniProtKB-SubCell"/>
</dbReference>
<feature type="compositionally biased region" description="Basic and acidic residues" evidence="6">
    <location>
        <begin position="405"/>
        <end position="415"/>
    </location>
</feature>
<keyword evidence="10" id="KW-1185">Reference proteome</keyword>
<feature type="transmembrane region" description="Helical" evidence="7">
    <location>
        <begin position="121"/>
        <end position="141"/>
    </location>
</feature>
<dbReference type="InterPro" id="IPR049326">
    <property type="entry name" value="Rhodopsin_dom_fungi"/>
</dbReference>
<feature type="transmembrane region" description="Helical" evidence="7">
    <location>
        <begin position="227"/>
        <end position="247"/>
    </location>
</feature>
<dbReference type="AlphaFoldDB" id="A0A4Q4TJR9"/>
<comment type="subcellular location">
    <subcellularLocation>
        <location evidence="1">Membrane</location>
        <topology evidence="1">Multi-pass membrane protein</topology>
    </subcellularLocation>
</comment>
<dbReference type="PANTHER" id="PTHR33048:SF55">
    <property type="entry name" value="INTEGRAL MEMBRANE PROTEIN"/>
    <property type="match status" value="1"/>
</dbReference>
<dbReference type="OrthoDB" id="444631at2759"/>
<feature type="transmembrane region" description="Helical" evidence="7">
    <location>
        <begin position="64"/>
        <end position="85"/>
    </location>
</feature>
<dbReference type="InterPro" id="IPR052337">
    <property type="entry name" value="SAT4-like"/>
</dbReference>
<evidence type="ECO:0000256" key="3">
    <source>
        <dbReference type="ARBA" id="ARBA00022989"/>
    </source>
</evidence>
<feature type="transmembrane region" description="Helical" evidence="7">
    <location>
        <begin position="148"/>
        <end position="171"/>
    </location>
</feature>
<evidence type="ECO:0000259" key="8">
    <source>
        <dbReference type="Pfam" id="PF20684"/>
    </source>
</evidence>
<gene>
    <name evidence="9" type="ORF">DL764_003268</name>
</gene>
<sequence>MALAKQFQQYLRGVKMQAGISIRQDGVPVESRSEDVIIIITCMHVLSMAFLIPRLWIRIGVQRVGLGADDWMIIVAWLLNIGYGVEVCMQTKYGLGKHLKDLPPETDYITSDILFYAKQPLYYVCVSLTKVSILLFYFRLFPQQGYRIFLWFMLGFVVLTGITSSVAGIFQCNPIQKAWDYDIPGTCFNRPALFFANAGLNIFQDFVIYILPSPMLWNVQLPFKQRIALIGVFVVGAFVCITGIIRVPTLWDAVSSEDPTWDHFGAAVWSAVETNTGIVCACLVHFKPLIIKFAPWVIGVSRGSSKGGKMIRLGDDQSDQPASSNLQTFGQRQNSKPVGILTEMELEDDLNASRSQTVLVPATHTGVATATAHAGGSPFRRDPNQPNAIHTTTQLTISYDEDSESDHRQENHVRR</sequence>
<proteinExistence type="inferred from homology"/>
<comment type="similarity">
    <text evidence="5">Belongs to the SAT4 family.</text>
</comment>
<reference evidence="9 10" key="1">
    <citation type="submission" date="2018-06" db="EMBL/GenBank/DDBJ databases">
        <title>Complete Genomes of Monosporascus.</title>
        <authorList>
            <person name="Robinson A.J."/>
            <person name="Natvig D.O."/>
        </authorList>
    </citation>
    <scope>NUCLEOTIDE SEQUENCE [LARGE SCALE GENOMIC DNA]</scope>
    <source>
        <strain evidence="9 10">CBS 110550</strain>
    </source>
</reference>
<evidence type="ECO:0000256" key="1">
    <source>
        <dbReference type="ARBA" id="ARBA00004141"/>
    </source>
</evidence>
<feature type="transmembrane region" description="Helical" evidence="7">
    <location>
        <begin position="191"/>
        <end position="211"/>
    </location>
</feature>
<dbReference type="EMBL" id="QJNU01000138">
    <property type="protein sequence ID" value="RYP06254.1"/>
    <property type="molecule type" value="Genomic_DNA"/>
</dbReference>
<feature type="transmembrane region" description="Helical" evidence="7">
    <location>
        <begin position="36"/>
        <end position="57"/>
    </location>
</feature>
<accession>A0A4Q4TJR9</accession>
<comment type="caution">
    <text evidence="9">The sequence shown here is derived from an EMBL/GenBank/DDBJ whole genome shotgun (WGS) entry which is preliminary data.</text>
</comment>
<evidence type="ECO:0000256" key="6">
    <source>
        <dbReference type="SAM" id="MobiDB-lite"/>
    </source>
</evidence>
<dbReference type="Pfam" id="PF20684">
    <property type="entry name" value="Fung_rhodopsin"/>
    <property type="match status" value="1"/>
</dbReference>
<organism evidence="9 10">
    <name type="scientific">Monosporascus ibericus</name>
    <dbReference type="NCBI Taxonomy" id="155417"/>
    <lineage>
        <taxon>Eukaryota</taxon>
        <taxon>Fungi</taxon>
        <taxon>Dikarya</taxon>
        <taxon>Ascomycota</taxon>
        <taxon>Pezizomycotina</taxon>
        <taxon>Sordariomycetes</taxon>
        <taxon>Xylariomycetidae</taxon>
        <taxon>Xylariales</taxon>
        <taxon>Xylariales incertae sedis</taxon>
        <taxon>Monosporascus</taxon>
    </lineage>
</organism>
<feature type="region of interest" description="Disordered" evidence="6">
    <location>
        <begin position="369"/>
        <end position="388"/>
    </location>
</feature>
<feature type="domain" description="Rhodopsin" evidence="8">
    <location>
        <begin position="54"/>
        <end position="290"/>
    </location>
</feature>
<protein>
    <recommendedName>
        <fullName evidence="8">Rhodopsin domain-containing protein</fullName>
    </recommendedName>
</protein>
<feature type="transmembrane region" description="Helical" evidence="7">
    <location>
        <begin position="267"/>
        <end position="286"/>
    </location>
</feature>
<evidence type="ECO:0000256" key="7">
    <source>
        <dbReference type="SAM" id="Phobius"/>
    </source>
</evidence>
<name>A0A4Q4TJR9_9PEZI</name>
<evidence type="ECO:0000256" key="5">
    <source>
        <dbReference type="ARBA" id="ARBA00038359"/>
    </source>
</evidence>
<keyword evidence="3 7" id="KW-1133">Transmembrane helix</keyword>
<keyword evidence="4 7" id="KW-0472">Membrane</keyword>
<evidence type="ECO:0000256" key="4">
    <source>
        <dbReference type="ARBA" id="ARBA00023136"/>
    </source>
</evidence>
<feature type="region of interest" description="Disordered" evidence="6">
    <location>
        <begin position="394"/>
        <end position="415"/>
    </location>
</feature>
<dbReference type="STRING" id="155417.A0A4Q4TJR9"/>
<evidence type="ECO:0000256" key="2">
    <source>
        <dbReference type="ARBA" id="ARBA00022692"/>
    </source>
</evidence>